<organism evidence="6 7">
    <name type="scientific">Cupriavidus oxalaticus</name>
    <dbReference type="NCBI Taxonomy" id="96344"/>
    <lineage>
        <taxon>Bacteria</taxon>
        <taxon>Pseudomonadati</taxon>
        <taxon>Pseudomonadota</taxon>
        <taxon>Betaproteobacteria</taxon>
        <taxon>Burkholderiales</taxon>
        <taxon>Burkholderiaceae</taxon>
        <taxon>Cupriavidus</taxon>
    </lineage>
</organism>
<evidence type="ECO:0000256" key="1">
    <source>
        <dbReference type="ARBA" id="ARBA00022741"/>
    </source>
</evidence>
<protein>
    <submittedName>
        <fullName evidence="6">Sigma-54 dependent transcriptional regulator</fullName>
    </submittedName>
</protein>
<dbReference type="PANTHER" id="PTHR32071">
    <property type="entry name" value="TRANSCRIPTIONAL REGULATORY PROTEIN"/>
    <property type="match status" value="1"/>
</dbReference>
<dbReference type="GO" id="GO:0043565">
    <property type="term" value="F:sequence-specific DNA binding"/>
    <property type="evidence" value="ECO:0007669"/>
    <property type="project" value="InterPro"/>
</dbReference>
<dbReference type="CDD" id="cd00009">
    <property type="entry name" value="AAA"/>
    <property type="match status" value="1"/>
</dbReference>
<dbReference type="Pfam" id="PF25601">
    <property type="entry name" value="AAA_lid_14"/>
    <property type="match status" value="1"/>
</dbReference>
<evidence type="ECO:0000256" key="4">
    <source>
        <dbReference type="ARBA" id="ARBA00023163"/>
    </source>
</evidence>
<gene>
    <name evidence="6" type="ORF">CO2235_MP60228</name>
</gene>
<dbReference type="PROSITE" id="PS50045">
    <property type="entry name" value="SIGMA54_INTERACT_4"/>
    <property type="match status" value="1"/>
</dbReference>
<dbReference type="SMART" id="SM00382">
    <property type="entry name" value="AAA"/>
    <property type="match status" value="1"/>
</dbReference>
<dbReference type="EMBL" id="OGUS01000141">
    <property type="protein sequence ID" value="SPC22024.1"/>
    <property type="molecule type" value="Genomic_DNA"/>
</dbReference>
<accession>A0A976GD33</accession>
<evidence type="ECO:0000256" key="3">
    <source>
        <dbReference type="ARBA" id="ARBA00023015"/>
    </source>
</evidence>
<dbReference type="SUPFAM" id="SSF52540">
    <property type="entry name" value="P-loop containing nucleoside triphosphate hydrolases"/>
    <property type="match status" value="1"/>
</dbReference>
<dbReference type="InterPro" id="IPR027417">
    <property type="entry name" value="P-loop_NTPase"/>
</dbReference>
<comment type="caution">
    <text evidence="6">The sequence shown here is derived from an EMBL/GenBank/DDBJ whole genome shotgun (WGS) entry which is preliminary data.</text>
</comment>
<keyword evidence="4" id="KW-0804">Transcription</keyword>
<keyword evidence="3" id="KW-0805">Transcription regulation</keyword>
<sequence length="367" mass="39763">MLVAALPAPGEGKMSPKQEIAPAGIAQAGEDGVMPDGENPGGLLGSSQVFREAMAVVARLARVDVPVLILGETGTGKELVARSLHYRGGRRDRPFVPVDCGALPETLFEGELFGHVRGAYTDARRDAAGLVAQAEGGTLFFDEIHALSLRSQAALLRFLQDFRYRPLGAAHSRKADVRIVAATNRELKQGARDGWFREDLLYRLNVANVRMPSLRERPEDIPPLVELFASRFCARYGWPGCRFDQVSLAWMLAQPWRGNVRELENFVQRCVLSCDGRVAHAEGCPAECAAGDGGDGGGDGAACRLQEVPPFKQARDQALAAFECAYLRAALARSGGNVSAAAREAGKERRVFGRLLKKHGIDRAEFL</sequence>
<evidence type="ECO:0000313" key="7">
    <source>
        <dbReference type="Proteomes" id="UP000256862"/>
    </source>
</evidence>
<dbReference type="GO" id="GO:0005524">
    <property type="term" value="F:ATP binding"/>
    <property type="evidence" value="ECO:0007669"/>
    <property type="project" value="UniProtKB-KW"/>
</dbReference>
<dbReference type="InterPro" id="IPR002197">
    <property type="entry name" value="HTH_Fis"/>
</dbReference>
<dbReference type="Gene3D" id="1.10.8.60">
    <property type="match status" value="1"/>
</dbReference>
<dbReference type="InterPro" id="IPR025662">
    <property type="entry name" value="Sigma_54_int_dom_ATP-bd_1"/>
</dbReference>
<reference evidence="6 7" key="1">
    <citation type="submission" date="2018-01" db="EMBL/GenBank/DDBJ databases">
        <authorList>
            <person name="Clerissi C."/>
        </authorList>
    </citation>
    <scope>NUCLEOTIDE SEQUENCE [LARGE SCALE GENOMIC DNA]</scope>
    <source>
        <strain evidence="6">Cupriavidus oxalaticus LMG 2235</strain>
        <plasmid evidence="7">co2235_mp</plasmid>
    </source>
</reference>
<dbReference type="PRINTS" id="PR01590">
    <property type="entry name" value="HTHFIS"/>
</dbReference>
<dbReference type="PROSITE" id="PS00676">
    <property type="entry name" value="SIGMA54_INTERACT_2"/>
    <property type="match status" value="1"/>
</dbReference>
<dbReference type="Gene3D" id="1.10.10.60">
    <property type="entry name" value="Homeodomain-like"/>
    <property type="match status" value="1"/>
</dbReference>
<dbReference type="GO" id="GO:0006355">
    <property type="term" value="P:regulation of DNA-templated transcription"/>
    <property type="evidence" value="ECO:0007669"/>
    <property type="project" value="InterPro"/>
</dbReference>
<evidence type="ECO:0000313" key="6">
    <source>
        <dbReference type="EMBL" id="SPC22024.1"/>
    </source>
</evidence>
<dbReference type="PROSITE" id="PS00675">
    <property type="entry name" value="SIGMA54_INTERACT_1"/>
    <property type="match status" value="1"/>
</dbReference>
<dbReference type="InterPro" id="IPR002078">
    <property type="entry name" value="Sigma_54_int"/>
</dbReference>
<name>A0A976GD33_9BURK</name>
<dbReference type="AlphaFoldDB" id="A0A976GD33"/>
<evidence type="ECO:0000256" key="2">
    <source>
        <dbReference type="ARBA" id="ARBA00022840"/>
    </source>
</evidence>
<dbReference type="PANTHER" id="PTHR32071:SF113">
    <property type="entry name" value="ALGINATE BIOSYNTHESIS TRANSCRIPTIONAL REGULATORY PROTEIN ALGB"/>
    <property type="match status" value="1"/>
</dbReference>
<dbReference type="InterPro" id="IPR058031">
    <property type="entry name" value="AAA_lid_NorR"/>
</dbReference>
<dbReference type="Gene3D" id="3.40.50.300">
    <property type="entry name" value="P-loop containing nucleotide triphosphate hydrolases"/>
    <property type="match status" value="1"/>
</dbReference>
<proteinExistence type="predicted"/>
<dbReference type="InterPro" id="IPR009057">
    <property type="entry name" value="Homeodomain-like_sf"/>
</dbReference>
<dbReference type="Proteomes" id="UP000256862">
    <property type="component" value="Plasmid CO2235_mp"/>
</dbReference>
<dbReference type="Pfam" id="PF00158">
    <property type="entry name" value="Sigma54_activat"/>
    <property type="match status" value="1"/>
</dbReference>
<dbReference type="Pfam" id="PF02954">
    <property type="entry name" value="HTH_8"/>
    <property type="match status" value="1"/>
</dbReference>
<dbReference type="SUPFAM" id="SSF46689">
    <property type="entry name" value="Homeodomain-like"/>
    <property type="match status" value="1"/>
</dbReference>
<dbReference type="InterPro" id="IPR003593">
    <property type="entry name" value="AAA+_ATPase"/>
</dbReference>
<dbReference type="FunFam" id="3.40.50.300:FF:000006">
    <property type="entry name" value="DNA-binding transcriptional regulator NtrC"/>
    <property type="match status" value="1"/>
</dbReference>
<feature type="domain" description="Sigma-54 factor interaction" evidence="5">
    <location>
        <begin position="43"/>
        <end position="272"/>
    </location>
</feature>
<keyword evidence="1" id="KW-0547">Nucleotide-binding</keyword>
<dbReference type="InterPro" id="IPR025943">
    <property type="entry name" value="Sigma_54_int_dom_ATP-bd_2"/>
</dbReference>
<keyword evidence="2" id="KW-0067">ATP-binding</keyword>
<evidence type="ECO:0000259" key="5">
    <source>
        <dbReference type="PROSITE" id="PS50045"/>
    </source>
</evidence>
<geneLocation type="plasmid" evidence="7">
    <name>co2235_mp</name>
</geneLocation>